<evidence type="ECO:0000256" key="1">
    <source>
        <dbReference type="ARBA" id="ARBA00022801"/>
    </source>
</evidence>
<comment type="caution">
    <text evidence="4">The sequence shown here is derived from an EMBL/GenBank/DDBJ whole genome shotgun (WGS) entry which is preliminary data.</text>
</comment>
<evidence type="ECO:0000313" key="5">
    <source>
        <dbReference type="Proteomes" id="UP001160550"/>
    </source>
</evidence>
<reference evidence="4" key="2">
    <citation type="submission" date="2023-04" db="EMBL/GenBank/DDBJ databases">
        <authorList>
            <person name="Sun J.-Q."/>
        </authorList>
    </citation>
    <scope>NUCLEOTIDE SEQUENCE</scope>
    <source>
        <strain evidence="4">CC-YY355</strain>
    </source>
</reference>
<dbReference type="PANTHER" id="PTHR22901:SF0">
    <property type="entry name" value="SIALATE O-ACETYLESTERASE"/>
    <property type="match status" value="1"/>
</dbReference>
<keyword evidence="1" id="KW-0378">Hydrolase</keyword>
<dbReference type="SUPFAM" id="SSF52266">
    <property type="entry name" value="SGNH hydrolase"/>
    <property type="match status" value="1"/>
</dbReference>
<dbReference type="Gene3D" id="3.40.50.1110">
    <property type="entry name" value="SGNH hydrolase"/>
    <property type="match status" value="2"/>
</dbReference>
<dbReference type="InterPro" id="IPR036514">
    <property type="entry name" value="SGNH_hydro_sf"/>
</dbReference>
<evidence type="ECO:0000313" key="4">
    <source>
        <dbReference type="EMBL" id="MDH7454629.1"/>
    </source>
</evidence>
<gene>
    <name evidence="4" type="ORF">QF205_16350</name>
</gene>
<reference evidence="4" key="1">
    <citation type="journal article" date="2007" name="Int. J. Syst. Evol. Microbiol.">
        <title>Luteimonas composti sp. nov., a moderately thermophilic bacterium isolated from food waste.</title>
        <authorList>
            <person name="Young C.C."/>
            <person name="Kampfer P."/>
            <person name="Chen W.M."/>
            <person name="Yen W.S."/>
            <person name="Arun A.B."/>
            <person name="Lai W.A."/>
            <person name="Shen F.T."/>
            <person name="Rekha P.D."/>
            <person name="Lin K.Y."/>
            <person name="Chou J.H."/>
        </authorList>
    </citation>
    <scope>NUCLEOTIDE SEQUENCE</scope>
    <source>
        <strain evidence="4">CC-YY355</strain>
    </source>
</reference>
<organism evidence="4 5">
    <name type="scientific">Luteimonas composti</name>
    <dbReference type="NCBI Taxonomy" id="398257"/>
    <lineage>
        <taxon>Bacteria</taxon>
        <taxon>Pseudomonadati</taxon>
        <taxon>Pseudomonadota</taxon>
        <taxon>Gammaproteobacteria</taxon>
        <taxon>Lysobacterales</taxon>
        <taxon>Lysobacteraceae</taxon>
        <taxon>Luteimonas</taxon>
    </lineage>
</organism>
<feature type="domain" description="Sialate O-acetylesterase" evidence="3">
    <location>
        <begin position="416"/>
        <end position="544"/>
    </location>
</feature>
<accession>A0ABT6MVX7</accession>
<name>A0ABT6MVX7_9GAMM</name>
<dbReference type="InterPro" id="IPR005181">
    <property type="entry name" value="SASA"/>
</dbReference>
<keyword evidence="5" id="KW-1185">Reference proteome</keyword>
<feature type="signal peptide" evidence="2">
    <location>
        <begin position="1"/>
        <end position="23"/>
    </location>
</feature>
<dbReference type="Gene3D" id="2.60.40.10">
    <property type="entry name" value="Immunoglobulins"/>
    <property type="match status" value="1"/>
</dbReference>
<dbReference type="InterPro" id="IPR013783">
    <property type="entry name" value="Ig-like_fold"/>
</dbReference>
<keyword evidence="2" id="KW-0732">Signal</keyword>
<evidence type="ECO:0000256" key="2">
    <source>
        <dbReference type="SAM" id="SignalP"/>
    </source>
</evidence>
<dbReference type="InterPro" id="IPR008979">
    <property type="entry name" value="Galactose-bd-like_sf"/>
</dbReference>
<dbReference type="SUPFAM" id="SSF49785">
    <property type="entry name" value="Galactose-binding domain-like"/>
    <property type="match status" value="1"/>
</dbReference>
<dbReference type="PANTHER" id="PTHR22901">
    <property type="entry name" value="SIALATE O-ACETYLESTERASE"/>
    <property type="match status" value="1"/>
</dbReference>
<protein>
    <submittedName>
        <fullName evidence="4">Sialate O-acetylesterase</fullName>
    </submittedName>
</protein>
<feature type="chain" id="PRO_5045958421" evidence="2">
    <location>
        <begin position="24"/>
        <end position="664"/>
    </location>
</feature>
<dbReference type="RefSeq" id="WP_280943856.1">
    <property type="nucleotide sequence ID" value="NZ_JARYGX010000032.1"/>
</dbReference>
<dbReference type="Proteomes" id="UP001160550">
    <property type="component" value="Unassembled WGS sequence"/>
</dbReference>
<dbReference type="Pfam" id="PF03629">
    <property type="entry name" value="SASA"/>
    <property type="match status" value="2"/>
</dbReference>
<sequence length="664" mass="71223">MSQRKLIHLAAALGLALAPLAQAQDTAAAATPLLHSLFQDHAVLQRDQPLKVWGRAEPGAQVNVEIAGRRARVRAAADGQWEASLPALEAGGPYTLVAKAGEASQRVSDVMVGDVWLCSGQSNMELQVWRSLDARAELASAGNERIRLLTVPQVGQVEPQREFTQPVAWKPVDAESVRDFSAACYFFARELQKTVDVPMGLVNASWGGAKIQPWISAEGLKALSWYDGELAVLDTYAEDALAGLGRWGRFWQAWWSREAGAEAADQPWTGEGSGWSPAPPQLGAWEHWGVPALADYNGMVWYRTTLALDAAQAAQEAVLELGPADEVDMTWVNGQAVGSTYGAGGGREYRLPSGLLKAGTNTVVVNVLDTYREGGLSGPASTHAVRLADGTRLQLDARWSYRIAPAGIAEPPRAPWQSAAGMTTLYNGMIAPLVGHGFKGALWYQGESNTGEPERYADLLRALRSDWRRQFGKDLGFLVVQLANFGPAPTRPTESGWAGVREAQRLVAAEDARSGLAVAIDIGDRYDIHPANKQQVGKRLAQAARHAVYGERIAPSGPVPRAAAREGDAVVVEFGDVGGELVAYSAESPIGFELCGADAGSCQYARAEIRGNRVALQASNAAQATRIRYCWADSPVCTLYDADGMPAGPFEFPLAPQANDEHAR</sequence>
<feature type="domain" description="Sialate O-acetylesterase" evidence="3">
    <location>
        <begin position="113"/>
        <end position="217"/>
    </location>
</feature>
<dbReference type="InterPro" id="IPR039329">
    <property type="entry name" value="SIAE"/>
</dbReference>
<dbReference type="EMBL" id="JARYGX010000032">
    <property type="protein sequence ID" value="MDH7454629.1"/>
    <property type="molecule type" value="Genomic_DNA"/>
</dbReference>
<proteinExistence type="predicted"/>
<evidence type="ECO:0000259" key="3">
    <source>
        <dbReference type="Pfam" id="PF03629"/>
    </source>
</evidence>